<dbReference type="EMBL" id="HBIV01037622">
    <property type="protein sequence ID" value="CAE0674979.1"/>
    <property type="molecule type" value="Transcribed_RNA"/>
</dbReference>
<dbReference type="AlphaFoldDB" id="A0A6U2XSC0"/>
<reference evidence="2" key="1">
    <citation type="submission" date="2021-01" db="EMBL/GenBank/DDBJ databases">
        <authorList>
            <person name="Corre E."/>
            <person name="Pelletier E."/>
            <person name="Niang G."/>
            <person name="Scheremetjew M."/>
            <person name="Finn R."/>
            <person name="Kale V."/>
            <person name="Holt S."/>
            <person name="Cochrane G."/>
            <person name="Meng A."/>
            <person name="Brown T."/>
            <person name="Cohen L."/>
        </authorList>
    </citation>
    <scope>NUCLEOTIDE SEQUENCE</scope>
    <source>
        <strain evidence="2">CCCM811</strain>
    </source>
</reference>
<feature type="region of interest" description="Disordered" evidence="1">
    <location>
        <begin position="13"/>
        <end position="35"/>
    </location>
</feature>
<sequence>MTVKINISKFTSEAVQATPRSPPLEPREPPMRETKSTEAKVLTIFDWDDTLLPTYELLRQSITPVSNKKLSPGDRKTINAIEKQVIKLLSAAIEQSDYVCIITSAEEGWVQLSARRFYPSLLPLLSKIKILSARSTYQNYVPNSQFHWKYAAFRDATLSAFALENNIDAKKTRSIISMGDTQVERHCVRAVSRMHASLRAKSLKFMCRPSMKQLLVQLESATRNFSNVVNYGDHLDLSAA</sequence>
<evidence type="ECO:0000256" key="1">
    <source>
        <dbReference type="SAM" id="MobiDB-lite"/>
    </source>
</evidence>
<dbReference type="PANTHER" id="PTHR38899:SF1">
    <property type="entry name" value="PROTEIN KINASE"/>
    <property type="match status" value="1"/>
</dbReference>
<name>A0A6U2XSC0_9EUKA</name>
<gene>
    <name evidence="2" type="ORF">LGLO00237_LOCUS26755</name>
</gene>
<accession>A0A6U2XSC0</accession>
<feature type="compositionally biased region" description="Basic and acidic residues" evidence="1">
    <location>
        <begin position="25"/>
        <end position="35"/>
    </location>
</feature>
<dbReference type="PANTHER" id="PTHR38899">
    <property type="entry name" value="DOMAIN OOKINETE PROTEIN, PUTATIVE-RELATED"/>
    <property type="match status" value="1"/>
</dbReference>
<protein>
    <submittedName>
        <fullName evidence="2">Uncharacterized protein</fullName>
    </submittedName>
</protein>
<evidence type="ECO:0000313" key="2">
    <source>
        <dbReference type="EMBL" id="CAE0674979.1"/>
    </source>
</evidence>
<proteinExistence type="predicted"/>
<organism evidence="2">
    <name type="scientific">Lotharella globosa</name>
    <dbReference type="NCBI Taxonomy" id="91324"/>
    <lineage>
        <taxon>Eukaryota</taxon>
        <taxon>Sar</taxon>
        <taxon>Rhizaria</taxon>
        <taxon>Cercozoa</taxon>
        <taxon>Chlorarachniophyceae</taxon>
        <taxon>Lotharella</taxon>
    </lineage>
</organism>